<dbReference type="GO" id="GO:0006355">
    <property type="term" value="P:regulation of DNA-templated transcription"/>
    <property type="evidence" value="ECO:0007669"/>
    <property type="project" value="UniProtKB-UniRule"/>
</dbReference>
<dbReference type="AlphaFoldDB" id="A0AAE1YB79"/>
<comment type="similarity">
    <text evidence="2">Belongs to the FHY3/FAR1 family.</text>
</comment>
<dbReference type="PANTHER" id="PTHR31669">
    <property type="entry name" value="PROTEIN FAR1-RELATED SEQUENCE 10-RELATED"/>
    <property type="match status" value="1"/>
</dbReference>
<evidence type="ECO:0000313" key="5">
    <source>
        <dbReference type="Proteomes" id="UP001293254"/>
    </source>
</evidence>
<evidence type="ECO:0000259" key="3">
    <source>
        <dbReference type="PROSITE" id="PS50966"/>
    </source>
</evidence>
<name>A0AAE1YB79_9LAMI</name>
<dbReference type="GO" id="GO:0005634">
    <property type="term" value="C:nucleus"/>
    <property type="evidence" value="ECO:0007669"/>
    <property type="project" value="UniProtKB-SubCell"/>
</dbReference>
<evidence type="ECO:0000256" key="2">
    <source>
        <dbReference type="RuleBase" id="RU367018"/>
    </source>
</evidence>
<dbReference type="InterPro" id="IPR007527">
    <property type="entry name" value="Znf_SWIM"/>
</dbReference>
<sequence>MYKEFEKDYLTRIDALSCKEIPFEDIVYEFELTYAKSQNKRVYTIFFDINTSKVECSCKKYTWIGMLCSHALVALHWKLVHEIPQRYIHTRWTKDVKKHVYMLDEGKLTRMDDKEARVIYTNRRMRLAYDLVTRSENCKEANFSLSF</sequence>
<feature type="domain" description="SWIM-type" evidence="3">
    <location>
        <begin position="43"/>
        <end position="79"/>
    </location>
</feature>
<keyword evidence="2" id="KW-0862">Zinc</keyword>
<reference evidence="4" key="1">
    <citation type="submission" date="2020-06" db="EMBL/GenBank/DDBJ databases">
        <authorList>
            <person name="Li T."/>
            <person name="Hu X."/>
            <person name="Zhang T."/>
            <person name="Song X."/>
            <person name="Zhang H."/>
            <person name="Dai N."/>
            <person name="Sheng W."/>
            <person name="Hou X."/>
            <person name="Wei L."/>
        </authorList>
    </citation>
    <scope>NUCLEOTIDE SEQUENCE</scope>
    <source>
        <strain evidence="4">3651</strain>
        <tissue evidence="4">Leaf</tissue>
    </source>
</reference>
<dbReference type="PROSITE" id="PS50966">
    <property type="entry name" value="ZF_SWIM"/>
    <property type="match status" value="1"/>
</dbReference>
<evidence type="ECO:0000256" key="1">
    <source>
        <dbReference type="PROSITE-ProRule" id="PRU00325"/>
    </source>
</evidence>
<protein>
    <recommendedName>
        <fullName evidence="2">Protein FAR1-RELATED SEQUENCE</fullName>
    </recommendedName>
</protein>
<proteinExistence type="inferred from homology"/>
<reference evidence="4" key="2">
    <citation type="journal article" date="2024" name="Plant">
        <title>Genomic evolution and insights into agronomic trait innovations of Sesamum species.</title>
        <authorList>
            <person name="Miao H."/>
            <person name="Wang L."/>
            <person name="Qu L."/>
            <person name="Liu H."/>
            <person name="Sun Y."/>
            <person name="Le M."/>
            <person name="Wang Q."/>
            <person name="Wei S."/>
            <person name="Zheng Y."/>
            <person name="Lin W."/>
            <person name="Duan Y."/>
            <person name="Cao H."/>
            <person name="Xiong S."/>
            <person name="Wang X."/>
            <person name="Wei L."/>
            <person name="Li C."/>
            <person name="Ma Q."/>
            <person name="Ju M."/>
            <person name="Zhao R."/>
            <person name="Li G."/>
            <person name="Mu C."/>
            <person name="Tian Q."/>
            <person name="Mei H."/>
            <person name="Zhang T."/>
            <person name="Gao T."/>
            <person name="Zhang H."/>
        </authorList>
    </citation>
    <scope>NUCLEOTIDE SEQUENCE</scope>
    <source>
        <strain evidence="4">3651</strain>
    </source>
</reference>
<keyword evidence="5" id="KW-1185">Reference proteome</keyword>
<keyword evidence="2" id="KW-0479">Metal-binding</keyword>
<comment type="caution">
    <text evidence="4">The sequence shown here is derived from an EMBL/GenBank/DDBJ whole genome shotgun (WGS) entry which is preliminary data.</text>
</comment>
<comment type="function">
    <text evidence="2">Putative transcription activator involved in regulating light control of development.</text>
</comment>
<accession>A0AAE1YB79</accession>
<dbReference type="GO" id="GO:0008270">
    <property type="term" value="F:zinc ion binding"/>
    <property type="evidence" value="ECO:0007669"/>
    <property type="project" value="UniProtKB-UniRule"/>
</dbReference>
<gene>
    <name evidence="4" type="ORF">Salat_1452600</name>
</gene>
<dbReference type="PANTHER" id="PTHR31669:SF302">
    <property type="entry name" value="PROTEIN FAR1-RELATED SEQUENCE"/>
    <property type="match status" value="1"/>
</dbReference>
<keyword evidence="1 2" id="KW-0863">Zinc-finger</keyword>
<organism evidence="4 5">
    <name type="scientific">Sesamum alatum</name>
    <dbReference type="NCBI Taxonomy" id="300844"/>
    <lineage>
        <taxon>Eukaryota</taxon>
        <taxon>Viridiplantae</taxon>
        <taxon>Streptophyta</taxon>
        <taxon>Embryophyta</taxon>
        <taxon>Tracheophyta</taxon>
        <taxon>Spermatophyta</taxon>
        <taxon>Magnoliopsida</taxon>
        <taxon>eudicotyledons</taxon>
        <taxon>Gunneridae</taxon>
        <taxon>Pentapetalae</taxon>
        <taxon>asterids</taxon>
        <taxon>lamiids</taxon>
        <taxon>Lamiales</taxon>
        <taxon>Pedaliaceae</taxon>
        <taxon>Sesamum</taxon>
    </lineage>
</organism>
<keyword evidence="2" id="KW-0539">Nucleus</keyword>
<dbReference type="EMBL" id="JACGWO010000005">
    <property type="protein sequence ID" value="KAK4426839.1"/>
    <property type="molecule type" value="Genomic_DNA"/>
</dbReference>
<comment type="subcellular location">
    <subcellularLocation>
        <location evidence="2">Nucleus</location>
    </subcellularLocation>
</comment>
<dbReference type="InterPro" id="IPR031052">
    <property type="entry name" value="FHY3/FAR1"/>
</dbReference>
<dbReference type="Proteomes" id="UP001293254">
    <property type="component" value="Unassembled WGS sequence"/>
</dbReference>
<evidence type="ECO:0000313" key="4">
    <source>
        <dbReference type="EMBL" id="KAK4426839.1"/>
    </source>
</evidence>